<keyword evidence="4 9" id="KW-0812">Transmembrane</keyword>
<dbReference type="InterPro" id="IPR003593">
    <property type="entry name" value="AAA+_ATPase"/>
</dbReference>
<dbReference type="AlphaFoldDB" id="B2IYV1"/>
<evidence type="ECO:0000256" key="5">
    <source>
        <dbReference type="ARBA" id="ARBA00022741"/>
    </source>
</evidence>
<keyword evidence="5" id="KW-0547">Nucleotide-binding</keyword>
<dbReference type="Proteomes" id="UP000001191">
    <property type="component" value="Chromosome"/>
</dbReference>
<feature type="transmembrane region" description="Helical" evidence="9">
    <location>
        <begin position="417"/>
        <end position="442"/>
    </location>
</feature>
<feature type="transmembrane region" description="Helical" evidence="9">
    <location>
        <begin position="532"/>
        <end position="552"/>
    </location>
</feature>
<keyword evidence="8 9" id="KW-0472">Membrane</keyword>
<dbReference type="InterPro" id="IPR039421">
    <property type="entry name" value="Type_1_exporter"/>
</dbReference>
<dbReference type="eggNOG" id="COG2274">
    <property type="taxonomic scope" value="Bacteria"/>
</dbReference>
<dbReference type="Pfam" id="PF00664">
    <property type="entry name" value="ABC_membrane"/>
    <property type="match status" value="1"/>
</dbReference>
<dbReference type="NCBIfam" id="TIGR03797">
    <property type="entry name" value="NHLM_micro_ABC2"/>
    <property type="match status" value="1"/>
</dbReference>
<evidence type="ECO:0000256" key="4">
    <source>
        <dbReference type="ARBA" id="ARBA00022692"/>
    </source>
</evidence>
<dbReference type="Gene3D" id="1.20.1560.10">
    <property type="entry name" value="ABC transporter type 1, transmembrane domain"/>
    <property type="match status" value="1"/>
</dbReference>
<dbReference type="GO" id="GO:0005524">
    <property type="term" value="F:ATP binding"/>
    <property type="evidence" value="ECO:0007669"/>
    <property type="project" value="UniProtKB-KW"/>
</dbReference>
<dbReference type="PANTHER" id="PTHR24221:SF654">
    <property type="entry name" value="ATP-BINDING CASSETTE SUB-FAMILY B MEMBER 6"/>
    <property type="match status" value="1"/>
</dbReference>
<gene>
    <name evidence="12" type="ordered locus">Npun_F3232</name>
</gene>
<feature type="transmembrane region" description="Helical" evidence="9">
    <location>
        <begin position="558"/>
        <end position="579"/>
    </location>
</feature>
<keyword evidence="7 9" id="KW-1133">Transmembrane helix</keyword>
<dbReference type="OrthoDB" id="9771903at2"/>
<feature type="transmembrane region" description="Helical" evidence="9">
    <location>
        <begin position="454"/>
        <end position="474"/>
    </location>
</feature>
<keyword evidence="6" id="KW-0067">ATP-binding</keyword>
<evidence type="ECO:0000313" key="13">
    <source>
        <dbReference type="Proteomes" id="UP000001191"/>
    </source>
</evidence>
<evidence type="ECO:0000256" key="9">
    <source>
        <dbReference type="SAM" id="Phobius"/>
    </source>
</evidence>
<evidence type="ECO:0000259" key="10">
    <source>
        <dbReference type="PROSITE" id="PS50893"/>
    </source>
</evidence>
<name>B2IYV1_NOSP7</name>
<dbReference type="InterPro" id="IPR027417">
    <property type="entry name" value="P-loop_NTPase"/>
</dbReference>
<dbReference type="Gene3D" id="3.40.50.300">
    <property type="entry name" value="P-loop containing nucleotide triphosphate hydrolases"/>
    <property type="match status" value="1"/>
</dbReference>
<feature type="domain" description="ABC transporter" evidence="10">
    <location>
        <begin position="737"/>
        <end position="969"/>
    </location>
</feature>
<evidence type="ECO:0000256" key="7">
    <source>
        <dbReference type="ARBA" id="ARBA00022989"/>
    </source>
</evidence>
<proteinExistence type="predicted"/>
<dbReference type="STRING" id="63737.Npun_F3232"/>
<evidence type="ECO:0000256" key="3">
    <source>
        <dbReference type="ARBA" id="ARBA00022475"/>
    </source>
</evidence>
<accession>B2IYV1</accession>
<sequence length="972" mass="106622">MVNQISDRHFQGKVYPLKSNEPILLNDPQTIWIVHSGSVALFAVTVKNGVIVGTRRYLFSSESGEALFGTAAHHDSTESQILAISIGKAELLKVESECFRELVANADMNVVALVEGWLHKFNATLLSAVVPPIQIRASGQERFSLIAGQTLQPKSNTVLWVQVQEGVLYSLGIKELTLVSQTGIVPLTHAIWIEADDAAQIATEITSSLRDTNTLLSGLSVHSQQFLFWNQLREQQERTEELQRLKARENLNQQVTTEALGELASPLMPPKADFFQKGVPLLVAAGAVGKTLGMKISAPGKSEDLERLENPLEAIARASHLRLRQVLLRDKWWQQDCGPLVAFLQKDEETHPVALLPISANRYELYNPITQTRNPVDADIAARVVPVAYMFYRSFPDKALSVFDVIKFALAGRSKDLLIILFAGVVVTLLGMLVPQATAILIDNAIPDSDRNSLMQVGLGLLVAAFATALFRLVQGFSLLRLETTSDASTQAAMWDRLLNLPVSFFRQYTTGDLLSRTNSVSQIRRQLGGTILIQLITSLFAFLNLGLLFYYSPELSLIAVAIAIVTIAVTTISGMILVRKVHPLLEIEGNIFGQVVELINGISKLRVAGAQKRGFAFWSKNYSRQIKLELSTQQVEDIVAVFNTVMPTLTSGILFWFTVQLLMKAEMTGTAGLTIGTFLAFNSAFGTFVGGATGMSNTVTDILQVIPQWKRAQPIVEMLPEVEHNKADPGKLMGRIAVDRVCFRYRKDGALILEDINIYAEPGEFIALVGGSGSGKSTLLRLLLSFETPEDGSIYYDGQDLLGLDVSAVRRQLGVVLQNGKIMSSSIFDNLAGGARITLDEAWEAARMAGFADDIDAMPMGMHTVISEGGGNLSGGQRQRLLIAKALVLKPRILLFDEATSALDNRTQAIVSESLDKLQVTRIVIAHRLSTIRNAHRIYVLQAGKVVQQGSFDELAFIEGLFAQLMQRQMA</sequence>
<dbReference type="KEGG" id="npu:Npun_F3232"/>
<reference evidence="12 13" key="2">
    <citation type="journal article" date="2013" name="Plant Physiol.">
        <title>A Nostoc punctiforme Sugar Transporter Necessary to Establish a Cyanobacterium-Plant Symbiosis.</title>
        <authorList>
            <person name="Ekman M."/>
            <person name="Picossi S."/>
            <person name="Campbell E.L."/>
            <person name="Meeks J.C."/>
            <person name="Flores E."/>
        </authorList>
    </citation>
    <scope>NUCLEOTIDE SEQUENCE [LARGE SCALE GENOMIC DNA]</scope>
    <source>
        <strain evidence="13">ATCC 29133 / PCC 73102</strain>
    </source>
</reference>
<dbReference type="InterPro" id="IPR017871">
    <property type="entry name" value="ABC_transporter-like_CS"/>
</dbReference>
<reference evidence="13" key="1">
    <citation type="submission" date="2008-04" db="EMBL/GenBank/DDBJ databases">
        <title>Complete sequence of chromosome of Nostoc punctiforme ATCC 29133.</title>
        <authorList>
            <consortium name="US DOE Joint Genome Institute"/>
            <person name="Copeland A."/>
            <person name="Lucas S."/>
            <person name="Lapidus A."/>
            <person name="Glavina del Rio T."/>
            <person name="Dalin E."/>
            <person name="Tice H."/>
            <person name="Pitluck S."/>
            <person name="Chain P."/>
            <person name="Malfatti S."/>
            <person name="Shin M."/>
            <person name="Vergez L."/>
            <person name="Schmutz J."/>
            <person name="Larimer F."/>
            <person name="Land M."/>
            <person name="Hauser L."/>
            <person name="Kyrpides N."/>
            <person name="Kim E."/>
            <person name="Meeks J.C."/>
            <person name="Elhai J."/>
            <person name="Campbell E.L."/>
            <person name="Thiel T."/>
            <person name="Longmire J."/>
            <person name="Potts M."/>
            <person name="Atlas R."/>
        </authorList>
    </citation>
    <scope>NUCLEOTIDE SEQUENCE [LARGE SCALE GENOMIC DNA]</scope>
    <source>
        <strain evidence="13">ATCC 29133 / PCC 73102</strain>
    </source>
</reference>
<dbReference type="FunFam" id="3.40.50.300:FF:000299">
    <property type="entry name" value="ABC transporter ATP-binding protein/permease"/>
    <property type="match status" value="1"/>
</dbReference>
<comment type="subcellular location">
    <subcellularLocation>
        <location evidence="1">Cell membrane</location>
        <topology evidence="1">Multi-pass membrane protein</topology>
    </subcellularLocation>
</comment>
<dbReference type="SMART" id="SM00382">
    <property type="entry name" value="AAA"/>
    <property type="match status" value="1"/>
</dbReference>
<dbReference type="InterPro" id="IPR036640">
    <property type="entry name" value="ABC1_TM_sf"/>
</dbReference>
<dbReference type="GO" id="GO:0140359">
    <property type="term" value="F:ABC-type transporter activity"/>
    <property type="evidence" value="ECO:0007669"/>
    <property type="project" value="InterPro"/>
</dbReference>
<evidence type="ECO:0000256" key="2">
    <source>
        <dbReference type="ARBA" id="ARBA00022448"/>
    </source>
</evidence>
<dbReference type="InterPro" id="IPR011527">
    <property type="entry name" value="ABC1_TM_dom"/>
</dbReference>
<protein>
    <submittedName>
        <fullName evidence="12">ABC transporter related</fullName>
    </submittedName>
</protein>
<dbReference type="GO" id="GO:0034040">
    <property type="term" value="F:ATPase-coupled lipid transmembrane transporter activity"/>
    <property type="evidence" value="ECO:0007669"/>
    <property type="project" value="TreeGrafter"/>
</dbReference>
<organism evidence="12 13">
    <name type="scientific">Nostoc punctiforme (strain ATCC 29133 / PCC 73102)</name>
    <dbReference type="NCBI Taxonomy" id="63737"/>
    <lineage>
        <taxon>Bacteria</taxon>
        <taxon>Bacillati</taxon>
        <taxon>Cyanobacteriota</taxon>
        <taxon>Cyanophyceae</taxon>
        <taxon>Nostocales</taxon>
        <taxon>Nostocaceae</taxon>
        <taxon>Nostoc</taxon>
    </lineage>
</organism>
<evidence type="ECO:0000256" key="8">
    <source>
        <dbReference type="ARBA" id="ARBA00023136"/>
    </source>
</evidence>
<dbReference type="Pfam" id="PF00005">
    <property type="entry name" value="ABC_tran"/>
    <property type="match status" value="1"/>
</dbReference>
<dbReference type="EnsemblBacteria" id="ACC81684">
    <property type="protein sequence ID" value="ACC81684"/>
    <property type="gene ID" value="Npun_F3232"/>
</dbReference>
<keyword evidence="13" id="KW-1185">Reference proteome</keyword>
<dbReference type="RefSeq" id="WP_012409663.1">
    <property type="nucleotide sequence ID" value="NC_010628.1"/>
</dbReference>
<keyword evidence="2" id="KW-0813">Transport</keyword>
<dbReference type="PROSITE" id="PS50893">
    <property type="entry name" value="ABC_TRANSPORTER_2"/>
    <property type="match status" value="1"/>
</dbReference>
<dbReference type="PROSITE" id="PS00211">
    <property type="entry name" value="ABC_TRANSPORTER_1"/>
    <property type="match status" value="1"/>
</dbReference>
<dbReference type="SUPFAM" id="SSF90123">
    <property type="entry name" value="ABC transporter transmembrane region"/>
    <property type="match status" value="1"/>
</dbReference>
<dbReference type="GO" id="GO:0005886">
    <property type="term" value="C:plasma membrane"/>
    <property type="evidence" value="ECO:0007669"/>
    <property type="project" value="UniProtKB-SubCell"/>
</dbReference>
<evidence type="ECO:0000256" key="1">
    <source>
        <dbReference type="ARBA" id="ARBA00004651"/>
    </source>
</evidence>
<dbReference type="HOGENOM" id="CLU_000604_95_5_3"/>
<keyword evidence="3" id="KW-1003">Cell membrane</keyword>
<evidence type="ECO:0000313" key="12">
    <source>
        <dbReference type="EMBL" id="ACC81684.1"/>
    </source>
</evidence>
<dbReference type="InterPro" id="IPR003439">
    <property type="entry name" value="ABC_transporter-like_ATP-bd"/>
</dbReference>
<dbReference type="SUPFAM" id="SSF52540">
    <property type="entry name" value="P-loop containing nucleoside triphosphate hydrolases"/>
    <property type="match status" value="1"/>
</dbReference>
<dbReference type="EMBL" id="CP001037">
    <property type="protein sequence ID" value="ACC81684.1"/>
    <property type="molecule type" value="Genomic_DNA"/>
</dbReference>
<dbReference type="PANTHER" id="PTHR24221">
    <property type="entry name" value="ATP-BINDING CASSETTE SUB-FAMILY B"/>
    <property type="match status" value="1"/>
</dbReference>
<dbReference type="PROSITE" id="PS50929">
    <property type="entry name" value="ABC_TM1F"/>
    <property type="match status" value="1"/>
</dbReference>
<dbReference type="InterPro" id="IPR022515">
    <property type="entry name" value="NHPM_micro_ABC2"/>
</dbReference>
<dbReference type="GO" id="GO:0016887">
    <property type="term" value="F:ATP hydrolysis activity"/>
    <property type="evidence" value="ECO:0007669"/>
    <property type="project" value="InterPro"/>
</dbReference>
<evidence type="ECO:0000256" key="6">
    <source>
        <dbReference type="ARBA" id="ARBA00022840"/>
    </source>
</evidence>
<dbReference type="PhylomeDB" id="B2IYV1"/>
<feature type="domain" description="ABC transmembrane type-1" evidence="11">
    <location>
        <begin position="418"/>
        <end position="705"/>
    </location>
</feature>
<evidence type="ECO:0000259" key="11">
    <source>
        <dbReference type="PROSITE" id="PS50929"/>
    </source>
</evidence>